<feature type="domain" description="J" evidence="3">
    <location>
        <begin position="430"/>
        <end position="497"/>
    </location>
</feature>
<dbReference type="InterPro" id="IPR032843">
    <property type="entry name" value="Jiv"/>
</dbReference>
<organism evidence="4 5">
    <name type="scientific">Hibiscus sabdariffa</name>
    <name type="common">roselle</name>
    <dbReference type="NCBI Taxonomy" id="183260"/>
    <lineage>
        <taxon>Eukaryota</taxon>
        <taxon>Viridiplantae</taxon>
        <taxon>Streptophyta</taxon>
        <taxon>Embryophyta</taxon>
        <taxon>Tracheophyta</taxon>
        <taxon>Spermatophyta</taxon>
        <taxon>Magnoliopsida</taxon>
        <taxon>eudicotyledons</taxon>
        <taxon>Gunneridae</taxon>
        <taxon>Pentapetalae</taxon>
        <taxon>rosids</taxon>
        <taxon>malvids</taxon>
        <taxon>Malvales</taxon>
        <taxon>Malvaceae</taxon>
        <taxon>Malvoideae</taxon>
        <taxon>Hibiscus</taxon>
    </lineage>
</organism>
<keyword evidence="2" id="KW-0812">Transmembrane</keyword>
<feature type="transmembrane region" description="Helical" evidence="2">
    <location>
        <begin position="269"/>
        <end position="294"/>
    </location>
</feature>
<dbReference type="PROSITE" id="PS50076">
    <property type="entry name" value="DNAJ_2"/>
    <property type="match status" value="1"/>
</dbReference>
<dbReference type="PROSITE" id="PS00636">
    <property type="entry name" value="DNAJ_1"/>
    <property type="match status" value="1"/>
</dbReference>
<accession>A0ABR2F516</accession>
<feature type="transmembrane region" description="Helical" evidence="2">
    <location>
        <begin position="208"/>
        <end position="230"/>
    </location>
</feature>
<feature type="compositionally biased region" description="Low complexity" evidence="1">
    <location>
        <begin position="638"/>
        <end position="653"/>
    </location>
</feature>
<evidence type="ECO:0000313" key="4">
    <source>
        <dbReference type="EMBL" id="KAK8572107.1"/>
    </source>
</evidence>
<keyword evidence="5" id="KW-1185">Reference proteome</keyword>
<evidence type="ECO:0000256" key="1">
    <source>
        <dbReference type="SAM" id="MobiDB-lite"/>
    </source>
</evidence>
<feature type="region of interest" description="Disordered" evidence="1">
    <location>
        <begin position="1"/>
        <end position="72"/>
    </location>
</feature>
<dbReference type="Proteomes" id="UP001472677">
    <property type="component" value="Unassembled WGS sequence"/>
</dbReference>
<name>A0ABR2F516_9ROSI</name>
<keyword evidence="2" id="KW-1133">Transmembrane helix</keyword>
<feature type="region of interest" description="Disordered" evidence="1">
    <location>
        <begin position="88"/>
        <end position="126"/>
    </location>
</feature>
<keyword evidence="2" id="KW-0472">Membrane</keyword>
<evidence type="ECO:0000256" key="2">
    <source>
        <dbReference type="SAM" id="Phobius"/>
    </source>
</evidence>
<feature type="compositionally biased region" description="Basic and acidic residues" evidence="1">
    <location>
        <begin position="28"/>
        <end position="41"/>
    </location>
</feature>
<feature type="compositionally biased region" description="Polar residues" evidence="1">
    <location>
        <begin position="90"/>
        <end position="99"/>
    </location>
</feature>
<dbReference type="CDD" id="cd06257">
    <property type="entry name" value="DnaJ"/>
    <property type="match status" value="1"/>
</dbReference>
<feature type="transmembrane region" description="Helical" evidence="2">
    <location>
        <begin position="300"/>
        <end position="320"/>
    </location>
</feature>
<feature type="region of interest" description="Disordered" evidence="1">
    <location>
        <begin position="636"/>
        <end position="663"/>
    </location>
</feature>
<gene>
    <name evidence="4" type="ORF">V6N12_028169</name>
</gene>
<dbReference type="EMBL" id="JBBPBM010000008">
    <property type="protein sequence ID" value="KAK8572107.1"/>
    <property type="molecule type" value="Genomic_DNA"/>
</dbReference>
<protein>
    <recommendedName>
        <fullName evidence="3">J domain-containing protein</fullName>
    </recommendedName>
</protein>
<comment type="caution">
    <text evidence="4">The sequence shown here is derived from an EMBL/GenBank/DDBJ whole genome shotgun (WGS) entry which is preliminary data.</text>
</comment>
<feature type="transmembrane region" description="Helical" evidence="2">
    <location>
        <begin position="242"/>
        <end position="262"/>
    </location>
</feature>
<dbReference type="SMART" id="SM00271">
    <property type="entry name" value="DnaJ"/>
    <property type="match status" value="1"/>
</dbReference>
<dbReference type="SUPFAM" id="SSF46565">
    <property type="entry name" value="Chaperone J-domain"/>
    <property type="match status" value="1"/>
</dbReference>
<evidence type="ECO:0000259" key="3">
    <source>
        <dbReference type="PROSITE" id="PS50076"/>
    </source>
</evidence>
<sequence>MARKGNQQKNGKQRVTEAGYRVSNAKGRGKENEKMVFREEELLNGNPPDSTLTETVSKGHQAGTENKYRQNPEISVTTEKHGEAAEGLGQSISSGSNSGDCIENAASDKTSTRREGNEISPDGNLHPKHKKGVWGCLLNGFHLKDAMENVKFSDYVVVRNMRAAARASATSTLNVISQWLERQRPIFISLTTKMYNARDHVKVKVERLYPIMLMWLRQFGNIMLLLSIIWLDCTLRGIDSLIRMGTTSLFSVIWCSIFSVIAMVGMLKFLMLLAMAALTAVFIGFTLAMLVVAISGSIFLWFYGSFWTTLLVIFLGGLAYSCSHERIALTTTTIYSVYCAWMYNGWLGLLLALNLSFISSDVLIYYLKNNINQQARPNVNPEQTNGMHASFSENAPGFSADRGPGVASTSGVDIEITSEEEVARLLNCTDHYSALGLSRYQNVDVNVLKREYRKKAMLVHPDKNMGNEKAVEAFKKLQNAYEVLLDSTKRKAYDDELRGEELLNYFRRFQNASRKNGGHGIFPSGFGWSEADGEEAFGEPRRIACKKCGNFHVWLQTKKSKSQARWCQECKDFHQAKDGDGWVEQSSQPFLFGLLQKVDAPFAYVCADSKIYNATEWYICQGMRCPPNTHKPSFHVNTSLTSKHSTGKGSSSGQRGGKIPTPNPEETMTEAEFFEWLQNAVQAGMFDEFPGSTSAESPVAKPGSGSKTGALGSLTRSPSLLSLARLLSLQVIHHTTRADPRGGCCRSREYIMAGHSDSRSSEKKSSEAMNDVPIFSAENMQNNMKVIYYSRTFMSIIGGQRQSSQFIHTSIAGTGLYLMDSWVDLCHLCYSGHSPTTLCIYSEEESTTPRRKEKPSSLALPRLLATEFFSVFVFDSKLCTITNPDVGDTEPIAELRGNVELIEKDVDLRTTAVDEDRTEVNAGEKDEIPHNRGLELDRFHGSTAVLDDNNLSPKFLDVGE</sequence>
<dbReference type="PRINTS" id="PR00625">
    <property type="entry name" value="JDOMAIN"/>
</dbReference>
<dbReference type="Pfam" id="PF14901">
    <property type="entry name" value="Jiv90"/>
    <property type="match status" value="1"/>
</dbReference>
<dbReference type="Pfam" id="PF00226">
    <property type="entry name" value="DnaJ"/>
    <property type="match status" value="1"/>
</dbReference>
<feature type="region of interest" description="Disordered" evidence="1">
    <location>
        <begin position="691"/>
        <end position="712"/>
    </location>
</feature>
<dbReference type="InterPro" id="IPR018253">
    <property type="entry name" value="DnaJ_domain_CS"/>
</dbReference>
<dbReference type="InterPro" id="IPR001623">
    <property type="entry name" value="DnaJ_domain"/>
</dbReference>
<dbReference type="PANTHER" id="PTHR45270">
    <property type="entry name" value="OS03G0832900 PROTEIN"/>
    <property type="match status" value="1"/>
</dbReference>
<feature type="compositionally biased region" description="Polar residues" evidence="1">
    <location>
        <begin position="1"/>
        <end position="10"/>
    </location>
</feature>
<dbReference type="Gene3D" id="1.10.287.110">
    <property type="entry name" value="DnaJ domain"/>
    <property type="match status" value="1"/>
</dbReference>
<dbReference type="PANTHER" id="PTHR45270:SF4">
    <property type="entry name" value="CHAPERONE DNAJ-DOMAIN SUPERFAMILY PROTEIN"/>
    <property type="match status" value="1"/>
</dbReference>
<proteinExistence type="predicted"/>
<feature type="compositionally biased region" description="Polar residues" evidence="1">
    <location>
        <begin position="47"/>
        <end position="58"/>
    </location>
</feature>
<reference evidence="4 5" key="1">
    <citation type="journal article" date="2024" name="G3 (Bethesda)">
        <title>Genome assembly of Hibiscus sabdariffa L. provides insights into metabolisms of medicinal natural products.</title>
        <authorList>
            <person name="Kim T."/>
        </authorList>
    </citation>
    <scope>NUCLEOTIDE SEQUENCE [LARGE SCALE GENOMIC DNA]</scope>
    <source>
        <strain evidence="4">TK-2024</strain>
        <tissue evidence="4">Old leaves</tissue>
    </source>
</reference>
<dbReference type="InterPro" id="IPR036869">
    <property type="entry name" value="J_dom_sf"/>
</dbReference>
<evidence type="ECO:0000313" key="5">
    <source>
        <dbReference type="Proteomes" id="UP001472677"/>
    </source>
</evidence>